<keyword evidence="2" id="KW-1185">Reference proteome</keyword>
<dbReference type="Proteomes" id="UP000663452">
    <property type="component" value="Chromosome"/>
</dbReference>
<sequence>MKKGQEMDILEEYYDDEGHYWIKYSVKYRNKKTLYSVRFNTPSDEALRRFRKVLDEIWAESEERSEMHGGNNAVD</sequence>
<protein>
    <submittedName>
        <fullName evidence="1">Uncharacterized protein</fullName>
    </submittedName>
</protein>
<proteinExistence type="predicted"/>
<gene>
    <name evidence="1" type="ORF">JRJ22_18695</name>
</gene>
<reference evidence="1 2" key="1">
    <citation type="submission" date="2021-02" db="EMBL/GenBank/DDBJ databases">
        <title>Paenibacillus tianjinensis sp. nov.</title>
        <authorList>
            <person name="Liu H."/>
        </authorList>
    </citation>
    <scope>NUCLEOTIDE SEQUENCE [LARGE SCALE GENOMIC DNA]</scope>
    <source>
        <strain evidence="1 2">TB2019</strain>
    </source>
</reference>
<evidence type="ECO:0000313" key="2">
    <source>
        <dbReference type="Proteomes" id="UP000663452"/>
    </source>
</evidence>
<accession>A0ABX7L5Y7</accession>
<evidence type="ECO:0000313" key="1">
    <source>
        <dbReference type="EMBL" id="QSF43297.1"/>
    </source>
</evidence>
<dbReference type="EMBL" id="CP070969">
    <property type="protein sequence ID" value="QSF43297.1"/>
    <property type="molecule type" value="Genomic_DNA"/>
</dbReference>
<dbReference type="RefSeq" id="WP_206100935.1">
    <property type="nucleotide sequence ID" value="NZ_CP070969.1"/>
</dbReference>
<name>A0ABX7L5Y7_9BACL</name>
<organism evidence="1 2">
    <name type="scientific">Paenibacillus tianjinensis</name>
    <dbReference type="NCBI Taxonomy" id="2810347"/>
    <lineage>
        <taxon>Bacteria</taxon>
        <taxon>Bacillati</taxon>
        <taxon>Bacillota</taxon>
        <taxon>Bacilli</taxon>
        <taxon>Bacillales</taxon>
        <taxon>Paenibacillaceae</taxon>
        <taxon>Paenibacillus</taxon>
    </lineage>
</organism>